<keyword evidence="3" id="KW-1185">Reference proteome</keyword>
<dbReference type="GO" id="GO:0051920">
    <property type="term" value="F:peroxiredoxin activity"/>
    <property type="evidence" value="ECO:0007669"/>
    <property type="project" value="InterPro"/>
</dbReference>
<evidence type="ECO:0000313" key="3">
    <source>
        <dbReference type="Proteomes" id="UP001144471"/>
    </source>
</evidence>
<dbReference type="InterPro" id="IPR029032">
    <property type="entry name" value="AhpD-like"/>
</dbReference>
<dbReference type="Gene3D" id="1.20.1290.10">
    <property type="entry name" value="AhpD-like"/>
    <property type="match status" value="1"/>
</dbReference>
<proteinExistence type="predicted"/>
<dbReference type="AlphaFoldDB" id="A0A9W6GLU3"/>
<dbReference type="SUPFAM" id="SSF69118">
    <property type="entry name" value="AhpD-like"/>
    <property type="match status" value="1"/>
</dbReference>
<reference evidence="2" key="1">
    <citation type="submission" date="2022-12" db="EMBL/GenBank/DDBJ databases">
        <title>Reference genome sequencing for broad-spectrum identification of bacterial and archaeal isolates by mass spectrometry.</title>
        <authorList>
            <person name="Sekiguchi Y."/>
            <person name="Tourlousse D.M."/>
        </authorList>
    </citation>
    <scope>NUCLEOTIDE SEQUENCE</scope>
    <source>
        <strain evidence="2">10succ1</strain>
    </source>
</reference>
<dbReference type="RefSeq" id="WP_281835911.1">
    <property type="nucleotide sequence ID" value="NZ_BSDY01000009.1"/>
</dbReference>
<dbReference type="Proteomes" id="UP001144471">
    <property type="component" value="Unassembled WGS sequence"/>
</dbReference>
<name>A0A9W6GLU3_9FUSO</name>
<gene>
    <name evidence="2" type="ORF">PM10SUCC1_21460</name>
</gene>
<protein>
    <recommendedName>
        <fullName evidence="1">Carboxymuconolactone decarboxylase-like domain-containing protein</fullName>
    </recommendedName>
</protein>
<evidence type="ECO:0000313" key="2">
    <source>
        <dbReference type="EMBL" id="GLI56632.1"/>
    </source>
</evidence>
<accession>A0A9W6GLU3</accession>
<dbReference type="EMBL" id="BSDY01000009">
    <property type="protein sequence ID" value="GLI56632.1"/>
    <property type="molecule type" value="Genomic_DNA"/>
</dbReference>
<feature type="domain" description="Carboxymuconolactone decarboxylase-like" evidence="1">
    <location>
        <begin position="23"/>
        <end position="97"/>
    </location>
</feature>
<comment type="caution">
    <text evidence="2">The sequence shown here is derived from an EMBL/GenBank/DDBJ whole genome shotgun (WGS) entry which is preliminary data.</text>
</comment>
<dbReference type="InterPro" id="IPR003779">
    <property type="entry name" value="CMD-like"/>
</dbReference>
<dbReference type="Pfam" id="PF02627">
    <property type="entry name" value="CMD"/>
    <property type="match status" value="1"/>
</dbReference>
<evidence type="ECO:0000259" key="1">
    <source>
        <dbReference type="Pfam" id="PF02627"/>
    </source>
</evidence>
<sequence>MRDIHDLFKQFKEEFPLVDLKCEELGRAVHEEGGPLKERERWLMKIAISGAAGHLRSLEVHIKKAQEAGATEEEIKHTLLLLISTAGFPTFMEAYSVYKGLFTPIK</sequence>
<organism evidence="2 3">
    <name type="scientific">Propionigenium maris DSM 9537</name>
    <dbReference type="NCBI Taxonomy" id="1123000"/>
    <lineage>
        <taxon>Bacteria</taxon>
        <taxon>Fusobacteriati</taxon>
        <taxon>Fusobacteriota</taxon>
        <taxon>Fusobacteriia</taxon>
        <taxon>Fusobacteriales</taxon>
        <taxon>Fusobacteriaceae</taxon>
        <taxon>Propionigenium</taxon>
    </lineage>
</organism>